<evidence type="ECO:0000256" key="1">
    <source>
        <dbReference type="SAM" id="MobiDB-lite"/>
    </source>
</evidence>
<keyword evidence="3" id="KW-0732">Signal</keyword>
<name>A0AAD2PVI1_9STRA</name>
<reference evidence="4" key="1">
    <citation type="submission" date="2023-08" db="EMBL/GenBank/DDBJ databases">
        <authorList>
            <person name="Audoor S."/>
            <person name="Bilcke G."/>
        </authorList>
    </citation>
    <scope>NUCLEOTIDE SEQUENCE</scope>
</reference>
<keyword evidence="5" id="KW-1185">Reference proteome</keyword>
<proteinExistence type="predicted"/>
<evidence type="ECO:0008006" key="6">
    <source>
        <dbReference type="Google" id="ProtNLM"/>
    </source>
</evidence>
<evidence type="ECO:0000256" key="2">
    <source>
        <dbReference type="SAM" id="Phobius"/>
    </source>
</evidence>
<feature type="transmembrane region" description="Helical" evidence="2">
    <location>
        <begin position="539"/>
        <end position="556"/>
    </location>
</feature>
<dbReference type="Proteomes" id="UP001295423">
    <property type="component" value="Unassembled WGS sequence"/>
</dbReference>
<keyword evidence="2" id="KW-0472">Membrane</keyword>
<keyword evidence="2" id="KW-1133">Transmembrane helix</keyword>
<organism evidence="4 5">
    <name type="scientific">Cylindrotheca closterium</name>
    <dbReference type="NCBI Taxonomy" id="2856"/>
    <lineage>
        <taxon>Eukaryota</taxon>
        <taxon>Sar</taxon>
        <taxon>Stramenopiles</taxon>
        <taxon>Ochrophyta</taxon>
        <taxon>Bacillariophyta</taxon>
        <taxon>Bacillariophyceae</taxon>
        <taxon>Bacillariophycidae</taxon>
        <taxon>Bacillariales</taxon>
        <taxon>Bacillariaceae</taxon>
        <taxon>Cylindrotheca</taxon>
    </lineage>
</organism>
<feature type="region of interest" description="Disordered" evidence="1">
    <location>
        <begin position="167"/>
        <end position="225"/>
    </location>
</feature>
<keyword evidence="2" id="KW-0812">Transmembrane</keyword>
<dbReference type="EMBL" id="CAKOGP040001887">
    <property type="protein sequence ID" value="CAJ1955448.1"/>
    <property type="molecule type" value="Genomic_DNA"/>
</dbReference>
<feature type="chain" id="PRO_5042290712" description="Subtilisin" evidence="3">
    <location>
        <begin position="22"/>
        <end position="579"/>
    </location>
</feature>
<feature type="compositionally biased region" description="Low complexity" evidence="1">
    <location>
        <begin position="168"/>
        <end position="180"/>
    </location>
</feature>
<feature type="signal peptide" evidence="3">
    <location>
        <begin position="1"/>
        <end position="21"/>
    </location>
</feature>
<feature type="compositionally biased region" description="Polar residues" evidence="1">
    <location>
        <begin position="181"/>
        <end position="197"/>
    </location>
</feature>
<evidence type="ECO:0000256" key="3">
    <source>
        <dbReference type="SAM" id="SignalP"/>
    </source>
</evidence>
<accession>A0AAD2PVI1</accession>
<dbReference type="AlphaFoldDB" id="A0AAD2PVI1"/>
<comment type="caution">
    <text evidence="4">The sequence shown here is derived from an EMBL/GenBank/DDBJ whole genome shotgun (WGS) entry which is preliminary data.</text>
</comment>
<gene>
    <name evidence="4" type="ORF">CYCCA115_LOCUS15757</name>
</gene>
<feature type="compositionally biased region" description="Low complexity" evidence="1">
    <location>
        <begin position="215"/>
        <end position="224"/>
    </location>
</feature>
<protein>
    <recommendedName>
        <fullName evidence="6">Subtilisin</fullName>
    </recommendedName>
</protein>
<evidence type="ECO:0000313" key="4">
    <source>
        <dbReference type="EMBL" id="CAJ1955448.1"/>
    </source>
</evidence>
<evidence type="ECO:0000313" key="5">
    <source>
        <dbReference type="Proteomes" id="UP001295423"/>
    </source>
</evidence>
<sequence>MMKALALLAIASAADVSKVDRSTIQESLNKMDKGSLLRKARVLRNQQYYNGSNQGGSYQYARQDLNGIDVDSSLLIEFEECTSLTILNDEVMAGMEKGSIFKASKDFVIFSATNHNKYAKKQFAIDIPTFVSSMAETILSDNYNFCQACAQAQYYCGYMHADKNSYASNGQQNSNSEQQNPYRQPENNSNQNENYSAQDRYDMYRHYNNGGGQSNGSHQSNQKSYRQQYGDYRMNGGNRNLHQGRLRETVDCETCQSVCAEQSSTYTQDTNNYDNDQGEYTNYQAIEWLRGLSKCEQVNYGNYYNMNGQNGNGSKQKQQQKQTYSQIYNELYAGLMCNADGTGIEVGIFMDEECSVWNPSKSFMSILVEGTLPYFYYTKTKNLVQFIFTKQIGCGETEYTVPYGDEGYDNGQNYNSYEYDKYGYSQANDGCQYLFEGSVLNIGGTCANTATDDDGNYASQDVITQDGKYTYFSSSGWSTYQYDISDQDSDYQVCTAIQNQVDNGDTHTTSTQSKKDNLYTYNTRTTSLLDGSNLTGEDLFLIIFGVILAIVILYFIRKRYLRQQNGRTEPLISLGHDMS</sequence>